<keyword evidence="7 12" id="KW-0560">Oxidoreductase</keyword>
<keyword evidence="6 13" id="KW-1133">Transmembrane helix</keyword>
<gene>
    <name evidence="14" type="ORF">SADUNF_Sadunf06G0127500</name>
</gene>
<dbReference type="GO" id="GO:0016705">
    <property type="term" value="F:oxidoreductase activity, acting on paired donors, with incorporation or reduction of molecular oxygen"/>
    <property type="evidence" value="ECO:0007669"/>
    <property type="project" value="InterPro"/>
</dbReference>
<dbReference type="PRINTS" id="PR00385">
    <property type="entry name" value="P450"/>
</dbReference>
<dbReference type="AlphaFoldDB" id="A0A835K1M6"/>
<evidence type="ECO:0000256" key="10">
    <source>
        <dbReference type="ARBA" id="ARBA00023136"/>
    </source>
</evidence>
<dbReference type="OrthoDB" id="1470350at2759"/>
<feature type="binding site" description="axial binding residue" evidence="11">
    <location>
        <position position="589"/>
    </location>
    <ligand>
        <name>heme</name>
        <dbReference type="ChEBI" id="CHEBI:30413"/>
    </ligand>
    <ligandPart>
        <name>Fe</name>
        <dbReference type="ChEBI" id="CHEBI:18248"/>
    </ligandPart>
</feature>
<keyword evidence="9 12" id="KW-0503">Monooxygenase</keyword>
<evidence type="ECO:0000256" key="2">
    <source>
        <dbReference type="ARBA" id="ARBA00010617"/>
    </source>
</evidence>
<organism evidence="14 15">
    <name type="scientific">Salix dunnii</name>
    <dbReference type="NCBI Taxonomy" id="1413687"/>
    <lineage>
        <taxon>Eukaryota</taxon>
        <taxon>Viridiplantae</taxon>
        <taxon>Streptophyta</taxon>
        <taxon>Embryophyta</taxon>
        <taxon>Tracheophyta</taxon>
        <taxon>Spermatophyta</taxon>
        <taxon>Magnoliopsida</taxon>
        <taxon>eudicotyledons</taxon>
        <taxon>Gunneridae</taxon>
        <taxon>Pentapetalae</taxon>
        <taxon>rosids</taxon>
        <taxon>fabids</taxon>
        <taxon>Malpighiales</taxon>
        <taxon>Salicaceae</taxon>
        <taxon>Saliceae</taxon>
        <taxon>Salix</taxon>
    </lineage>
</organism>
<evidence type="ECO:0000256" key="11">
    <source>
        <dbReference type="PIRSR" id="PIRSR602401-1"/>
    </source>
</evidence>
<feature type="transmembrane region" description="Helical" evidence="13">
    <location>
        <begin position="203"/>
        <end position="225"/>
    </location>
</feature>
<dbReference type="InterPro" id="IPR002401">
    <property type="entry name" value="Cyt_P450_E_grp-I"/>
</dbReference>
<accession>A0A835K1M6</accession>
<feature type="transmembrane region" description="Helical" evidence="13">
    <location>
        <begin position="6"/>
        <end position="34"/>
    </location>
</feature>
<feature type="transmembrane region" description="Helical" evidence="13">
    <location>
        <begin position="159"/>
        <end position="183"/>
    </location>
</feature>
<name>A0A835K1M6_9ROSI</name>
<evidence type="ECO:0008006" key="16">
    <source>
        <dbReference type="Google" id="ProtNLM"/>
    </source>
</evidence>
<evidence type="ECO:0000256" key="7">
    <source>
        <dbReference type="ARBA" id="ARBA00023002"/>
    </source>
</evidence>
<evidence type="ECO:0000256" key="1">
    <source>
        <dbReference type="ARBA" id="ARBA00004167"/>
    </source>
</evidence>
<dbReference type="EMBL" id="JADGMS010000006">
    <property type="protein sequence ID" value="KAF9680499.1"/>
    <property type="molecule type" value="Genomic_DNA"/>
</dbReference>
<dbReference type="CDD" id="cd20639">
    <property type="entry name" value="CYP734"/>
    <property type="match status" value="1"/>
</dbReference>
<evidence type="ECO:0000256" key="9">
    <source>
        <dbReference type="ARBA" id="ARBA00023033"/>
    </source>
</evidence>
<dbReference type="PANTHER" id="PTHR24282:SF224">
    <property type="entry name" value="CYTOCHROME P450 734A1"/>
    <property type="match status" value="1"/>
</dbReference>
<evidence type="ECO:0000256" key="12">
    <source>
        <dbReference type="RuleBase" id="RU000461"/>
    </source>
</evidence>
<dbReference type="PROSITE" id="PS00086">
    <property type="entry name" value="CYTOCHROME_P450"/>
    <property type="match status" value="1"/>
</dbReference>
<reference evidence="14 15" key="1">
    <citation type="submission" date="2020-10" db="EMBL/GenBank/DDBJ databases">
        <title>Plant Genome Project.</title>
        <authorList>
            <person name="Zhang R.-G."/>
        </authorList>
    </citation>
    <scope>NUCLEOTIDE SEQUENCE [LARGE SCALE GENOMIC DNA]</scope>
    <source>
        <strain evidence="14">FAFU-HL-1</strain>
        <tissue evidence="14">Leaf</tissue>
    </source>
</reference>
<dbReference type="InterPro" id="IPR050665">
    <property type="entry name" value="Cytochrome_P450_Monooxygen"/>
</dbReference>
<dbReference type="SUPFAM" id="SSF48264">
    <property type="entry name" value="Cytochrome P450"/>
    <property type="match status" value="1"/>
</dbReference>
<dbReference type="PRINTS" id="PR00463">
    <property type="entry name" value="EP450I"/>
</dbReference>
<dbReference type="GO" id="GO:0004497">
    <property type="term" value="F:monooxygenase activity"/>
    <property type="evidence" value="ECO:0007669"/>
    <property type="project" value="UniProtKB-KW"/>
</dbReference>
<dbReference type="PANTHER" id="PTHR24282">
    <property type="entry name" value="CYTOCHROME P450 FAMILY MEMBER"/>
    <property type="match status" value="1"/>
</dbReference>
<comment type="similarity">
    <text evidence="2 12">Belongs to the cytochrome P450 family.</text>
</comment>
<proteinExistence type="inferred from homology"/>
<dbReference type="Gene3D" id="1.10.630.10">
    <property type="entry name" value="Cytochrome P450"/>
    <property type="match status" value="1"/>
</dbReference>
<keyword evidence="10 13" id="KW-0472">Membrane</keyword>
<evidence type="ECO:0000256" key="3">
    <source>
        <dbReference type="ARBA" id="ARBA00022617"/>
    </source>
</evidence>
<keyword evidence="4 13" id="KW-0812">Transmembrane</keyword>
<dbReference type="GO" id="GO:0020037">
    <property type="term" value="F:heme binding"/>
    <property type="evidence" value="ECO:0007669"/>
    <property type="project" value="InterPro"/>
</dbReference>
<dbReference type="FunFam" id="1.10.630.10:FF:000029">
    <property type="entry name" value="Cytochrome P450 734A1"/>
    <property type="match status" value="1"/>
</dbReference>
<keyword evidence="3 11" id="KW-0349">Heme</keyword>
<dbReference type="InterPro" id="IPR017972">
    <property type="entry name" value="Cyt_P450_CS"/>
</dbReference>
<dbReference type="GO" id="GO:0010268">
    <property type="term" value="P:brassinosteroid homeostasis"/>
    <property type="evidence" value="ECO:0007669"/>
    <property type="project" value="TreeGrafter"/>
</dbReference>
<protein>
    <recommendedName>
        <fullName evidence="16">Cytochrome P450</fullName>
    </recommendedName>
</protein>
<evidence type="ECO:0000256" key="8">
    <source>
        <dbReference type="ARBA" id="ARBA00023004"/>
    </source>
</evidence>
<evidence type="ECO:0000256" key="4">
    <source>
        <dbReference type="ARBA" id="ARBA00022692"/>
    </source>
</evidence>
<comment type="cofactor">
    <cofactor evidence="11">
        <name>heme</name>
        <dbReference type="ChEBI" id="CHEBI:30413"/>
    </cofactor>
</comment>
<dbReference type="InterPro" id="IPR001128">
    <property type="entry name" value="Cyt_P450"/>
</dbReference>
<comment type="subcellular location">
    <subcellularLocation>
        <location evidence="1">Membrane</location>
        <topology evidence="1">Single-pass membrane protein</topology>
    </subcellularLocation>
</comment>
<keyword evidence="8 11" id="KW-0408">Iron</keyword>
<dbReference type="InterPro" id="IPR036396">
    <property type="entry name" value="Cyt_P450_sf"/>
</dbReference>
<evidence type="ECO:0000256" key="5">
    <source>
        <dbReference type="ARBA" id="ARBA00022723"/>
    </source>
</evidence>
<evidence type="ECO:0000256" key="6">
    <source>
        <dbReference type="ARBA" id="ARBA00022989"/>
    </source>
</evidence>
<sequence length="655" mass="74783">MMELLLYSYWLIKLIAISFLAFVLVLKIVVLLWWKPRRIEHHFAKQGIRGPPYRIFVGNVKELVEMMLKASSQPMPFSHNILPRVLSFYHHWKKIYVRHSCFGMTCIVTNVVLKLLCQNTSSQVYACPENINKAVGDGCFCYDCNEAVGSGRQINWLQYLSSCFVSFVFALFLAGCALLEDVLKFLLGPNINFSGLTFSQRTYMITHVELNLLVLIAGTTFLVWFGPTVRLTLSDPDLIQEIFTSKSEFYEKIEAHPLVKQLEGDGLLSLKGEKWAHHRKIITPTFHMENLKLLFPEVANSVMDMLEQWYSTMSNSDEIEIEVSEWFQTLTEEVITRTAFGSSYEDGKAIFRLQAQQMVLAAVAFQRVLIPGYRFFPTKRNVNSWRLDKEIKKSLLKLIERRRQNSGIINKTRHDGPKDLLGLMIQASNSSTVHVTVHDIVEECKSFFFAGKQTTSNLLTWTTVLLAMHPQWQVQAREEVLRVCGSRDIPTKDDVVKLKTLSMILNESLRLYPPTIATIRRSKADVELGGYKIPRGTELLIPILALHHDQSIWGHDANEFNPRRFSNGVARAAKHHVAFIPFGLGARTCIGQNLAILQAKLTLAIILQRFSFRLATTYQHAPTVLMLLYPQFGAPIIFQRLSSPNQILQSNQGSW</sequence>
<dbReference type="Proteomes" id="UP000657918">
    <property type="component" value="Unassembled WGS sequence"/>
</dbReference>
<dbReference type="GO" id="GO:0016020">
    <property type="term" value="C:membrane"/>
    <property type="evidence" value="ECO:0007669"/>
    <property type="project" value="UniProtKB-SubCell"/>
</dbReference>
<comment type="caution">
    <text evidence="14">The sequence shown here is derived from an EMBL/GenBank/DDBJ whole genome shotgun (WGS) entry which is preliminary data.</text>
</comment>
<evidence type="ECO:0000313" key="15">
    <source>
        <dbReference type="Proteomes" id="UP000657918"/>
    </source>
</evidence>
<keyword evidence="5 11" id="KW-0479">Metal-binding</keyword>
<evidence type="ECO:0000256" key="13">
    <source>
        <dbReference type="SAM" id="Phobius"/>
    </source>
</evidence>
<dbReference type="GO" id="GO:0016131">
    <property type="term" value="P:brassinosteroid metabolic process"/>
    <property type="evidence" value="ECO:0007669"/>
    <property type="project" value="TreeGrafter"/>
</dbReference>
<keyword evidence="15" id="KW-1185">Reference proteome</keyword>
<dbReference type="Pfam" id="PF00067">
    <property type="entry name" value="p450"/>
    <property type="match status" value="1"/>
</dbReference>
<evidence type="ECO:0000313" key="14">
    <source>
        <dbReference type="EMBL" id="KAF9680499.1"/>
    </source>
</evidence>
<dbReference type="GO" id="GO:0005506">
    <property type="term" value="F:iron ion binding"/>
    <property type="evidence" value="ECO:0007669"/>
    <property type="project" value="InterPro"/>
</dbReference>